<feature type="domain" description="Excalibur calcium-binding" evidence="3">
    <location>
        <begin position="148"/>
        <end position="185"/>
    </location>
</feature>
<evidence type="ECO:0000256" key="1">
    <source>
        <dbReference type="SAM" id="MobiDB-lite"/>
    </source>
</evidence>
<evidence type="ECO:0000259" key="3">
    <source>
        <dbReference type="SMART" id="SM00894"/>
    </source>
</evidence>
<name>A0A8J3L881_9ACTN</name>
<protein>
    <recommendedName>
        <fullName evidence="3">Excalibur calcium-binding domain-containing protein</fullName>
    </recommendedName>
</protein>
<feature type="region of interest" description="Disordered" evidence="1">
    <location>
        <begin position="118"/>
        <end position="155"/>
    </location>
</feature>
<keyword evidence="5" id="KW-1185">Reference proteome</keyword>
<dbReference type="SMART" id="SM00894">
    <property type="entry name" value="Excalibur"/>
    <property type="match status" value="2"/>
</dbReference>
<feature type="compositionally biased region" description="Polar residues" evidence="1">
    <location>
        <begin position="123"/>
        <end position="136"/>
    </location>
</feature>
<gene>
    <name evidence="4" type="ORF">Cme02nite_45400</name>
</gene>
<accession>A0A8J3L881</accession>
<feature type="compositionally biased region" description="Low complexity" evidence="1">
    <location>
        <begin position="40"/>
        <end position="79"/>
    </location>
</feature>
<evidence type="ECO:0000256" key="2">
    <source>
        <dbReference type="SAM" id="SignalP"/>
    </source>
</evidence>
<reference evidence="4" key="1">
    <citation type="submission" date="2021-01" db="EMBL/GenBank/DDBJ databases">
        <title>Whole genome shotgun sequence of Catellatospora methionotrophica NBRC 14553.</title>
        <authorList>
            <person name="Komaki H."/>
            <person name="Tamura T."/>
        </authorList>
    </citation>
    <scope>NUCLEOTIDE SEQUENCE</scope>
    <source>
        <strain evidence="4">NBRC 14553</strain>
    </source>
</reference>
<keyword evidence="2" id="KW-0732">Signal</keyword>
<feature type="region of interest" description="Disordered" evidence="1">
    <location>
        <begin position="37"/>
        <end position="82"/>
    </location>
</feature>
<feature type="signal peptide" evidence="2">
    <location>
        <begin position="1"/>
        <end position="22"/>
    </location>
</feature>
<proteinExistence type="predicted"/>
<dbReference type="Proteomes" id="UP000660339">
    <property type="component" value="Unassembled WGS sequence"/>
</dbReference>
<dbReference type="RefSeq" id="WP_203671573.1">
    <property type="nucleotide sequence ID" value="NZ_BAAATT010000010.1"/>
</dbReference>
<dbReference type="Pfam" id="PF05901">
    <property type="entry name" value="Excalibur"/>
    <property type="match status" value="2"/>
</dbReference>
<sequence length="185" mass="18764">MRKSQKPLLLVAALGVAAFAFCGVCNGVNSMIGGGDDEAAPGSRPAAAVAPGGPTPGGVVPSASAATQVTTPAPTKAAPSPTPVYFASCDAVRKAGKAPLRRGLPGYRAALDRDADGVACEQTEGSTGGQPKTQPKASPKPKPQNDPRYSTCAKAKAAGYGPYRRGVDPEYSWYRDADSDGVVCE</sequence>
<feature type="chain" id="PRO_5039394887" description="Excalibur calcium-binding domain-containing protein" evidence="2">
    <location>
        <begin position="23"/>
        <end position="185"/>
    </location>
</feature>
<dbReference type="InterPro" id="IPR008613">
    <property type="entry name" value="Excalibur_Ca-bd_domain"/>
</dbReference>
<organism evidence="4 5">
    <name type="scientific">Catellatospora methionotrophica</name>
    <dbReference type="NCBI Taxonomy" id="121620"/>
    <lineage>
        <taxon>Bacteria</taxon>
        <taxon>Bacillati</taxon>
        <taxon>Actinomycetota</taxon>
        <taxon>Actinomycetes</taxon>
        <taxon>Micromonosporales</taxon>
        <taxon>Micromonosporaceae</taxon>
        <taxon>Catellatospora</taxon>
    </lineage>
</organism>
<evidence type="ECO:0000313" key="4">
    <source>
        <dbReference type="EMBL" id="GIG16208.1"/>
    </source>
</evidence>
<feature type="domain" description="Excalibur calcium-binding" evidence="3">
    <location>
        <begin position="85"/>
        <end position="121"/>
    </location>
</feature>
<comment type="caution">
    <text evidence="4">The sequence shown here is derived from an EMBL/GenBank/DDBJ whole genome shotgun (WGS) entry which is preliminary data.</text>
</comment>
<dbReference type="AlphaFoldDB" id="A0A8J3L881"/>
<evidence type="ECO:0000313" key="5">
    <source>
        <dbReference type="Proteomes" id="UP000660339"/>
    </source>
</evidence>
<dbReference type="EMBL" id="BONJ01000026">
    <property type="protein sequence ID" value="GIG16208.1"/>
    <property type="molecule type" value="Genomic_DNA"/>
</dbReference>